<keyword evidence="3" id="KW-1185">Reference proteome</keyword>
<evidence type="ECO:0000313" key="2">
    <source>
        <dbReference type="EMBL" id="MBB6215044.1"/>
    </source>
</evidence>
<keyword evidence="1" id="KW-0472">Membrane</keyword>
<keyword evidence="1" id="KW-0812">Transmembrane</keyword>
<evidence type="ECO:0000256" key="1">
    <source>
        <dbReference type="SAM" id="Phobius"/>
    </source>
</evidence>
<evidence type="ECO:0000313" key="3">
    <source>
        <dbReference type="Proteomes" id="UP000579281"/>
    </source>
</evidence>
<evidence type="ECO:0008006" key="4">
    <source>
        <dbReference type="Google" id="ProtNLM"/>
    </source>
</evidence>
<dbReference type="AlphaFoldDB" id="A0A841KMM4"/>
<sequence>MSKKIIIVLIIAISIISFYIFFTQPINFNDAANIGSIEDIEEIRIYAHYRKGSFGSSYDLIIDDKNDIDEVINILDNYKYSKKFSFKNLMPGDSENITGKTYSFMQIFITHSSSKNQIMHQRLTIDSYNTVNIDYTTGRHWESEYNTSESDKNIFEGLSDWLNPLIEKDNLKF</sequence>
<organism evidence="2 3">
    <name type="scientific">Anaerosolibacter carboniphilus</name>
    <dbReference type="NCBI Taxonomy" id="1417629"/>
    <lineage>
        <taxon>Bacteria</taxon>
        <taxon>Bacillati</taxon>
        <taxon>Bacillota</taxon>
        <taxon>Clostridia</taxon>
        <taxon>Peptostreptococcales</taxon>
        <taxon>Thermotaleaceae</taxon>
        <taxon>Anaerosolibacter</taxon>
    </lineage>
</organism>
<dbReference type="Proteomes" id="UP000579281">
    <property type="component" value="Unassembled WGS sequence"/>
</dbReference>
<proteinExistence type="predicted"/>
<comment type="caution">
    <text evidence="2">The sequence shown here is derived from an EMBL/GenBank/DDBJ whole genome shotgun (WGS) entry which is preliminary data.</text>
</comment>
<accession>A0A841KMM4</accession>
<dbReference type="RefSeq" id="WP_184308985.1">
    <property type="nucleotide sequence ID" value="NZ_JACHEN010000005.1"/>
</dbReference>
<gene>
    <name evidence="2" type="ORF">HNQ80_001133</name>
</gene>
<keyword evidence="1" id="KW-1133">Transmembrane helix</keyword>
<dbReference type="EMBL" id="JACHEN010000005">
    <property type="protein sequence ID" value="MBB6215044.1"/>
    <property type="molecule type" value="Genomic_DNA"/>
</dbReference>
<feature type="transmembrane region" description="Helical" evidence="1">
    <location>
        <begin position="5"/>
        <end position="22"/>
    </location>
</feature>
<protein>
    <recommendedName>
        <fullName evidence="4">DUF4825 domain-containing protein</fullName>
    </recommendedName>
</protein>
<reference evidence="2 3" key="1">
    <citation type="submission" date="2020-08" db="EMBL/GenBank/DDBJ databases">
        <title>Genomic Encyclopedia of Type Strains, Phase IV (KMG-IV): sequencing the most valuable type-strain genomes for metagenomic binning, comparative biology and taxonomic classification.</title>
        <authorList>
            <person name="Goeker M."/>
        </authorList>
    </citation>
    <scope>NUCLEOTIDE SEQUENCE [LARGE SCALE GENOMIC DNA]</scope>
    <source>
        <strain evidence="2 3">DSM 103526</strain>
    </source>
</reference>
<name>A0A841KMM4_9FIRM</name>